<sequence>MLNNNKQLPRPTLWVQIFYAVCAYDASPLASAPHKTKSGSYMKCSSAALSLKIGCRAPPALAARQSSPLHNHFSLRSSFIF</sequence>
<name>A0A4C1TWT4_EUMVA</name>
<evidence type="ECO:0000313" key="2">
    <source>
        <dbReference type="Proteomes" id="UP000299102"/>
    </source>
</evidence>
<proteinExistence type="predicted"/>
<organism evidence="1 2">
    <name type="scientific">Eumeta variegata</name>
    <name type="common">Bagworm moth</name>
    <name type="synonym">Eumeta japonica</name>
    <dbReference type="NCBI Taxonomy" id="151549"/>
    <lineage>
        <taxon>Eukaryota</taxon>
        <taxon>Metazoa</taxon>
        <taxon>Ecdysozoa</taxon>
        <taxon>Arthropoda</taxon>
        <taxon>Hexapoda</taxon>
        <taxon>Insecta</taxon>
        <taxon>Pterygota</taxon>
        <taxon>Neoptera</taxon>
        <taxon>Endopterygota</taxon>
        <taxon>Lepidoptera</taxon>
        <taxon>Glossata</taxon>
        <taxon>Ditrysia</taxon>
        <taxon>Tineoidea</taxon>
        <taxon>Psychidae</taxon>
        <taxon>Oiketicinae</taxon>
        <taxon>Eumeta</taxon>
    </lineage>
</organism>
<evidence type="ECO:0000313" key="1">
    <source>
        <dbReference type="EMBL" id="GBP18489.1"/>
    </source>
</evidence>
<accession>A0A4C1TWT4</accession>
<gene>
    <name evidence="1" type="ORF">EVAR_93894_1</name>
</gene>
<dbReference type="EMBL" id="BGZK01000097">
    <property type="protein sequence ID" value="GBP18489.1"/>
    <property type="molecule type" value="Genomic_DNA"/>
</dbReference>
<dbReference type="Proteomes" id="UP000299102">
    <property type="component" value="Unassembled WGS sequence"/>
</dbReference>
<protein>
    <submittedName>
        <fullName evidence="1">Uncharacterized protein</fullName>
    </submittedName>
</protein>
<reference evidence="1 2" key="1">
    <citation type="journal article" date="2019" name="Commun. Biol.">
        <title>The bagworm genome reveals a unique fibroin gene that provides high tensile strength.</title>
        <authorList>
            <person name="Kono N."/>
            <person name="Nakamura H."/>
            <person name="Ohtoshi R."/>
            <person name="Tomita M."/>
            <person name="Numata K."/>
            <person name="Arakawa K."/>
        </authorList>
    </citation>
    <scope>NUCLEOTIDE SEQUENCE [LARGE SCALE GENOMIC DNA]</scope>
</reference>
<dbReference type="AlphaFoldDB" id="A0A4C1TWT4"/>
<keyword evidence="2" id="KW-1185">Reference proteome</keyword>
<comment type="caution">
    <text evidence="1">The sequence shown here is derived from an EMBL/GenBank/DDBJ whole genome shotgun (WGS) entry which is preliminary data.</text>
</comment>